<gene>
    <name evidence="3" type="ORF">WJX73_008735</name>
</gene>
<evidence type="ECO:0000313" key="4">
    <source>
        <dbReference type="Proteomes" id="UP001465755"/>
    </source>
</evidence>
<sequence length="261" mass="27729">MDQSLVDQAHAYHVQLADGMTDPATAAAMAAAAAVPPDGSMPGADGQAGGLGRAGRSSSGISREGGPEEDEERRAKRRLANREAARRMRSRRQQQSQTLQEEVAQLRAANQQLMERLSITSQQHQDAMQQITLLRNENLTLKQSMMDGSVSMSMAGTSNGLPPNLMAVPAHLYSPGVIKQPAAEDGGDQLPEEHTELQQHPEHDDAHGAVEGAPLASDEAQQQMGHPMDASGMGGHHHVADTGQMDWATGLQSSSLPAQEG</sequence>
<dbReference type="PROSITE" id="PS50217">
    <property type="entry name" value="BZIP"/>
    <property type="match status" value="1"/>
</dbReference>
<evidence type="ECO:0000256" key="1">
    <source>
        <dbReference type="SAM" id="MobiDB-lite"/>
    </source>
</evidence>
<dbReference type="Proteomes" id="UP001465755">
    <property type="component" value="Unassembled WGS sequence"/>
</dbReference>
<protein>
    <recommendedName>
        <fullName evidence="2">BZIP domain-containing protein</fullName>
    </recommendedName>
</protein>
<dbReference type="InterPro" id="IPR004827">
    <property type="entry name" value="bZIP"/>
</dbReference>
<feature type="region of interest" description="Disordered" evidence="1">
    <location>
        <begin position="31"/>
        <end position="100"/>
    </location>
</feature>
<feature type="compositionally biased region" description="Low complexity" evidence="1">
    <location>
        <begin position="54"/>
        <end position="64"/>
    </location>
</feature>
<evidence type="ECO:0000259" key="2">
    <source>
        <dbReference type="PROSITE" id="PS50217"/>
    </source>
</evidence>
<dbReference type="GO" id="GO:0003700">
    <property type="term" value="F:DNA-binding transcription factor activity"/>
    <property type="evidence" value="ECO:0007669"/>
    <property type="project" value="InterPro"/>
</dbReference>
<organism evidence="3 4">
    <name type="scientific">Symbiochloris irregularis</name>
    <dbReference type="NCBI Taxonomy" id="706552"/>
    <lineage>
        <taxon>Eukaryota</taxon>
        <taxon>Viridiplantae</taxon>
        <taxon>Chlorophyta</taxon>
        <taxon>core chlorophytes</taxon>
        <taxon>Trebouxiophyceae</taxon>
        <taxon>Trebouxiales</taxon>
        <taxon>Trebouxiaceae</taxon>
        <taxon>Symbiochloris</taxon>
    </lineage>
</organism>
<reference evidence="3 4" key="1">
    <citation type="journal article" date="2024" name="Nat. Commun.">
        <title>Phylogenomics reveals the evolutionary origins of lichenization in chlorophyte algae.</title>
        <authorList>
            <person name="Puginier C."/>
            <person name="Libourel C."/>
            <person name="Otte J."/>
            <person name="Skaloud P."/>
            <person name="Haon M."/>
            <person name="Grisel S."/>
            <person name="Petersen M."/>
            <person name="Berrin J.G."/>
            <person name="Delaux P.M."/>
            <person name="Dal Grande F."/>
            <person name="Keller J."/>
        </authorList>
    </citation>
    <scope>NUCLEOTIDE SEQUENCE [LARGE SCALE GENOMIC DNA]</scope>
    <source>
        <strain evidence="3 4">SAG 2036</strain>
    </source>
</reference>
<dbReference type="SMART" id="SM00338">
    <property type="entry name" value="BRLZ"/>
    <property type="match status" value="1"/>
</dbReference>
<proteinExistence type="predicted"/>
<dbReference type="InterPro" id="IPR044521">
    <property type="entry name" value="AtbZIP8/43"/>
</dbReference>
<dbReference type="Pfam" id="PF00170">
    <property type="entry name" value="bZIP_1"/>
    <property type="match status" value="1"/>
</dbReference>
<feature type="domain" description="BZIP" evidence="2">
    <location>
        <begin position="71"/>
        <end position="134"/>
    </location>
</feature>
<dbReference type="InterPro" id="IPR046347">
    <property type="entry name" value="bZIP_sf"/>
</dbReference>
<keyword evidence="4" id="KW-1185">Reference proteome</keyword>
<name>A0AAW1PJA8_9CHLO</name>
<dbReference type="PANTHER" id="PTHR46324:SF26">
    <property type="entry name" value="OS02G0728001 PROTEIN"/>
    <property type="match status" value="1"/>
</dbReference>
<feature type="region of interest" description="Disordered" evidence="1">
    <location>
        <begin position="179"/>
        <end position="241"/>
    </location>
</feature>
<accession>A0AAW1PJA8</accession>
<dbReference type="SUPFAM" id="SSF57959">
    <property type="entry name" value="Leucine zipper domain"/>
    <property type="match status" value="1"/>
</dbReference>
<dbReference type="Gene3D" id="1.20.5.170">
    <property type="match status" value="1"/>
</dbReference>
<dbReference type="EMBL" id="JALJOQ010000019">
    <property type="protein sequence ID" value="KAK9809526.1"/>
    <property type="molecule type" value="Genomic_DNA"/>
</dbReference>
<dbReference type="PANTHER" id="PTHR46324">
    <property type="entry name" value="BASIC LEUCINE ZIPPER 43-RELATED"/>
    <property type="match status" value="1"/>
</dbReference>
<comment type="caution">
    <text evidence="3">The sequence shown here is derived from an EMBL/GenBank/DDBJ whole genome shotgun (WGS) entry which is preliminary data.</text>
</comment>
<dbReference type="AlphaFoldDB" id="A0AAW1PJA8"/>
<evidence type="ECO:0000313" key="3">
    <source>
        <dbReference type="EMBL" id="KAK9809526.1"/>
    </source>
</evidence>
<feature type="compositionally biased region" description="Basic and acidic residues" evidence="1">
    <location>
        <begin position="191"/>
        <end position="208"/>
    </location>
</feature>